<accession>A0ABY8QNF2</accession>
<feature type="transmembrane region" description="Helical" evidence="7">
    <location>
        <begin position="313"/>
        <end position="332"/>
    </location>
</feature>
<dbReference type="RefSeq" id="WP_349637272.1">
    <property type="nucleotide sequence ID" value="NZ_CP090958.1"/>
</dbReference>
<dbReference type="InterPro" id="IPR000715">
    <property type="entry name" value="Glycosyl_transferase_4"/>
</dbReference>
<feature type="transmembrane region" description="Helical" evidence="7">
    <location>
        <begin position="260"/>
        <end position="282"/>
    </location>
</feature>
<feature type="transmembrane region" description="Helical" evidence="7">
    <location>
        <begin position="219"/>
        <end position="240"/>
    </location>
</feature>
<dbReference type="EMBL" id="CP090958">
    <property type="protein sequence ID" value="WGW10493.1"/>
    <property type="molecule type" value="Genomic_DNA"/>
</dbReference>
<dbReference type="PANTHER" id="PTHR22926:SF3">
    <property type="entry name" value="UNDECAPRENYL-PHOSPHATE ALPHA-N-ACETYLGLUCOSAMINYL 1-PHOSPHATE TRANSFERASE"/>
    <property type="match status" value="1"/>
</dbReference>
<keyword evidence="9" id="KW-1185">Reference proteome</keyword>
<keyword evidence="3 8" id="KW-0808">Transferase</keyword>
<dbReference type="Pfam" id="PF00953">
    <property type="entry name" value="Glycos_transf_4"/>
    <property type="match status" value="1"/>
</dbReference>
<dbReference type="EC" id="2.7.8.-" evidence="8"/>
<reference evidence="8 9" key="1">
    <citation type="submission" date="2023-05" db="EMBL/GenBank/DDBJ databases">
        <title>Lithophilousrod everest ZFBP1038 complete genpme.</title>
        <authorList>
            <person name="Tian M."/>
        </authorList>
    </citation>
    <scope>NUCLEOTIDE SEQUENCE [LARGE SCALE GENOMIC DNA]</scope>
    <source>
        <strain evidence="8 9">ZFBP1038</strain>
    </source>
</reference>
<organism evidence="8 9">
    <name type="scientific">Saxibacter everestensis</name>
    <dbReference type="NCBI Taxonomy" id="2909229"/>
    <lineage>
        <taxon>Bacteria</taxon>
        <taxon>Bacillati</taxon>
        <taxon>Actinomycetota</taxon>
        <taxon>Actinomycetes</taxon>
        <taxon>Micrococcales</taxon>
        <taxon>Brevibacteriaceae</taxon>
        <taxon>Saxibacter</taxon>
    </lineage>
</organism>
<dbReference type="Proteomes" id="UP001209083">
    <property type="component" value="Chromosome"/>
</dbReference>
<gene>
    <name evidence="8" type="ORF">LWF01_10060</name>
</gene>
<keyword evidence="6 7" id="KW-0472">Membrane</keyword>
<feature type="transmembrane region" description="Helical" evidence="7">
    <location>
        <begin position="47"/>
        <end position="67"/>
    </location>
</feature>
<keyword evidence="4 7" id="KW-0812">Transmembrane</keyword>
<feature type="transmembrane region" description="Helical" evidence="7">
    <location>
        <begin position="112"/>
        <end position="136"/>
    </location>
</feature>
<dbReference type="GO" id="GO:0016740">
    <property type="term" value="F:transferase activity"/>
    <property type="evidence" value="ECO:0007669"/>
    <property type="project" value="UniProtKB-KW"/>
</dbReference>
<feature type="transmembrane region" description="Helical" evidence="7">
    <location>
        <begin position="338"/>
        <end position="358"/>
    </location>
</feature>
<feature type="transmembrane region" description="Helical" evidence="7">
    <location>
        <begin position="142"/>
        <end position="159"/>
    </location>
</feature>
<comment type="subcellular location">
    <subcellularLocation>
        <location evidence="1">Cell membrane</location>
        <topology evidence="1">Multi-pass membrane protein</topology>
    </subcellularLocation>
</comment>
<evidence type="ECO:0000256" key="1">
    <source>
        <dbReference type="ARBA" id="ARBA00004651"/>
    </source>
</evidence>
<name>A0ABY8QNF2_9MICO</name>
<evidence type="ECO:0000256" key="6">
    <source>
        <dbReference type="ARBA" id="ARBA00023136"/>
    </source>
</evidence>
<proteinExistence type="predicted"/>
<evidence type="ECO:0000256" key="3">
    <source>
        <dbReference type="ARBA" id="ARBA00022679"/>
    </source>
</evidence>
<sequence>MRGYLLIMLVAAAVAYLMTPMVRRLAERKLVFAPLRDRDVHKVPTPRLGGVAMLCGVLVAFAVASQMPFLQPIFSDSNLVLGVLGAAVLLCVLGVVDDIWDLNWITKLAGQVLAAGFMAINGVSLVSLPVNGLFIASSRTSMFLTIFVVVLTINAINFVDGLDGLAAGVVAIGGSAFFLYTYYLAIDANQNTYANLASLIIASLVGACIGFLPHNFNPAHIFMGDSGSMLIGLLLAGSAIRVTGQVDPALISQERVIPTFLPVLLPVAVLILPLTDLALAVIRRLRAGKSPFSADAKHLHHRMLGLGHTHARAVLIMYLWVAIVAFGCVAFLMVSWRIVVPLSLGLAIITLVLTFSPLRRKLRQHQES</sequence>
<feature type="transmembrane region" description="Helical" evidence="7">
    <location>
        <begin position="79"/>
        <end position="100"/>
    </location>
</feature>
<dbReference type="CDD" id="cd06853">
    <property type="entry name" value="GT_WecA_like"/>
    <property type="match status" value="1"/>
</dbReference>
<keyword evidence="5 7" id="KW-1133">Transmembrane helix</keyword>
<evidence type="ECO:0000256" key="5">
    <source>
        <dbReference type="ARBA" id="ARBA00022989"/>
    </source>
</evidence>
<keyword evidence="2" id="KW-1003">Cell membrane</keyword>
<protein>
    <submittedName>
        <fullName evidence="8">MraY family glycosyltransferase</fullName>
        <ecNumber evidence="8">2.7.8.-</ecNumber>
    </submittedName>
</protein>
<evidence type="ECO:0000256" key="4">
    <source>
        <dbReference type="ARBA" id="ARBA00022692"/>
    </source>
</evidence>
<evidence type="ECO:0000256" key="7">
    <source>
        <dbReference type="SAM" id="Phobius"/>
    </source>
</evidence>
<feature type="transmembrane region" description="Helical" evidence="7">
    <location>
        <begin position="6"/>
        <end position="26"/>
    </location>
</feature>
<evidence type="ECO:0000256" key="2">
    <source>
        <dbReference type="ARBA" id="ARBA00022475"/>
    </source>
</evidence>
<feature type="transmembrane region" description="Helical" evidence="7">
    <location>
        <begin position="192"/>
        <end position="212"/>
    </location>
</feature>
<dbReference type="PANTHER" id="PTHR22926">
    <property type="entry name" value="PHOSPHO-N-ACETYLMURAMOYL-PENTAPEPTIDE-TRANSFERASE"/>
    <property type="match status" value="1"/>
</dbReference>
<evidence type="ECO:0000313" key="8">
    <source>
        <dbReference type="EMBL" id="WGW10493.1"/>
    </source>
</evidence>
<feature type="transmembrane region" description="Helical" evidence="7">
    <location>
        <begin position="166"/>
        <end position="186"/>
    </location>
</feature>
<evidence type="ECO:0000313" key="9">
    <source>
        <dbReference type="Proteomes" id="UP001209083"/>
    </source>
</evidence>